<evidence type="ECO:0000313" key="1">
    <source>
        <dbReference type="WBParaSite" id="GPUH_0000119901-mRNA-1"/>
    </source>
</evidence>
<dbReference type="SUPFAM" id="SSF53649">
    <property type="entry name" value="Alkaline phosphatase-like"/>
    <property type="match status" value="1"/>
</dbReference>
<dbReference type="CDD" id="cd16018">
    <property type="entry name" value="Enpp"/>
    <property type="match status" value="1"/>
</dbReference>
<dbReference type="InterPro" id="IPR002591">
    <property type="entry name" value="Phosphodiest/P_Trfase"/>
</dbReference>
<dbReference type="PANTHER" id="PTHR10151">
    <property type="entry name" value="ECTONUCLEOTIDE PYROPHOSPHATASE/PHOSPHODIESTERASE"/>
    <property type="match status" value="1"/>
</dbReference>
<dbReference type="InterPro" id="IPR017850">
    <property type="entry name" value="Alkaline_phosphatase_core_sf"/>
</dbReference>
<accession>A0A183CXK8</accession>
<organism evidence="1">
    <name type="scientific">Gongylonema pulchrum</name>
    <dbReference type="NCBI Taxonomy" id="637853"/>
    <lineage>
        <taxon>Eukaryota</taxon>
        <taxon>Metazoa</taxon>
        <taxon>Ecdysozoa</taxon>
        <taxon>Nematoda</taxon>
        <taxon>Chromadorea</taxon>
        <taxon>Rhabditida</taxon>
        <taxon>Spirurina</taxon>
        <taxon>Spiruromorpha</taxon>
        <taxon>Spiruroidea</taxon>
        <taxon>Gongylonematidae</taxon>
        <taxon>Gongylonema</taxon>
    </lineage>
</organism>
<dbReference type="Pfam" id="PF01663">
    <property type="entry name" value="Phosphodiest"/>
    <property type="match status" value="1"/>
</dbReference>
<dbReference type="AlphaFoldDB" id="A0A183CXK8"/>
<dbReference type="Gene3D" id="3.40.720.10">
    <property type="entry name" value="Alkaline Phosphatase, subunit A"/>
    <property type="match status" value="1"/>
</dbReference>
<dbReference type="WBParaSite" id="GPUH_0000119901-mRNA-1">
    <property type="protein sequence ID" value="GPUH_0000119901-mRNA-1"/>
    <property type="gene ID" value="GPUH_0000119901"/>
</dbReference>
<sequence length="203" mass="22634">LRENVGHATSRMLLLSQQFPQSFVGGVGALEMNVKKYPGKPMSPYGFTNSDPLCSGICSNPRFKRPPVLVISLDGFAYEYIERNVVKTFNRFKKCGTSAEWMYSSYPSKTFPNHYTMVTGLYPEAHGIIDNNIYDPSIAAYLVDVRRKSDSRYYKGEPIWVTAAKHNLKTACLFWAGCSIDFNAVGMVAIAGTFKALVIVGIF</sequence>
<dbReference type="GO" id="GO:0031674">
    <property type="term" value="C:I band"/>
    <property type="evidence" value="ECO:0007669"/>
    <property type="project" value="TreeGrafter"/>
</dbReference>
<protein>
    <submittedName>
        <fullName evidence="1">Ectonucleotide pyrophosphatase/phosphodiesterase family member 6</fullName>
    </submittedName>
</protein>
<name>A0A183CXK8_9BILA</name>
<proteinExistence type="predicted"/>
<dbReference type="GO" id="GO:0055120">
    <property type="term" value="C:striated muscle dense body"/>
    <property type="evidence" value="ECO:0007669"/>
    <property type="project" value="TreeGrafter"/>
</dbReference>
<dbReference type="PANTHER" id="PTHR10151:SF114">
    <property type="entry name" value="ECTONUCLEOTIDE PYROPHOSPHATASE_PHOSPHODIESTERASE C27A7.3"/>
    <property type="match status" value="1"/>
</dbReference>
<dbReference type="GO" id="GO:0016529">
    <property type="term" value="C:sarcoplasmic reticulum"/>
    <property type="evidence" value="ECO:0007669"/>
    <property type="project" value="TreeGrafter"/>
</dbReference>
<reference evidence="1" key="1">
    <citation type="submission" date="2016-06" db="UniProtKB">
        <authorList>
            <consortium name="WormBaseParasite"/>
        </authorList>
    </citation>
    <scope>IDENTIFICATION</scope>
</reference>